<sequence>MTNTPDAPPNLRVAADELHAASLCVLPVKANGTKQPDVRSWTSYKVNRSTPAEHDAWFGDGRRTGIGVVYGAVSGNIEMIEFEGRAIAEGLLDEVTDIMIGSGLGDDWDAITTGWVDQSPSGGLHFRARIVGAPVQGSMKLASRLAREDEFTPEERQRLAEKPGAKPPIRVLIETRGEGGYGVVAPSHGSVHASGRPYVRISGSPATLPEIDADRMDAVREVCRMVDAVPKQETPASAPRDVRPIGEGGLRPGDDFDARADWADILQPHGWTFVQQRGRTRYWRRPGKDRGVSATTGRAADADRLYVFTTGTEFTAEVPYTKFGAHALLNFGGDHKRAAADLKRQGYGRAPERRRIGSTSPRAAAFSDGSTALDPAAEPDEQAAGGPALHVVPQGRPELDITNEADALDGVLGLMADGQLPDLYKRSGGPVWVHTDDNGSPIMQQLGSDNLRAYLADHVGSFVVKTDPRTEQSEEVRELFMPKTCGTILGRKDWPLPPLRGVVTSPVVRPDGSLIQSPGYDPATGLYLHPRVPLRRLQPHVSSESLTTARRIVLDEMLHDFPWTQPADRAHMLGGLLTPILRPYFHGPTPMLVISATAPGSGKSLLKDIFKALYGIADTAWPENDTELRKSITTQLYTTGQPVVVLDNLPNGHVIKSPVISALLTQEHWGDRVLGSTASVTMPNDRLWVVTGNGLRTGGDNGRRTLWVRLDPDCPDPDQRDGFRVGDLRPWLRAQASTVVAALVTMVRAWLAAGAPTIRTRKGDYSEWATIVAGLLGFLGVEGWMTDRDDLVGQDDEVLEWAAFLAAWQDKLGTEAHPVSKILAALIDVVPRDHRTGEPPSANSLGHWLKARDGRYFDGIKPVLVLDRRNKRNLWRVQPSGVLAGAR</sequence>
<accession>A0ABX0ZGZ7</accession>
<evidence type="ECO:0000259" key="2">
    <source>
        <dbReference type="Pfam" id="PF09250"/>
    </source>
</evidence>
<dbReference type="InterPro" id="IPR015330">
    <property type="entry name" value="DNA_primase/pol_bifunc_N"/>
</dbReference>
<gene>
    <name evidence="3" type="ORF">HCN08_02545</name>
</gene>
<keyword evidence="4" id="KW-1185">Reference proteome</keyword>
<dbReference type="Proteomes" id="UP000734511">
    <property type="component" value="Unassembled WGS sequence"/>
</dbReference>
<dbReference type="Pfam" id="PF09250">
    <property type="entry name" value="Prim-Pol"/>
    <property type="match status" value="1"/>
</dbReference>
<reference evidence="3 4" key="1">
    <citation type="submission" date="2020-03" db="EMBL/GenBank/DDBJ databases">
        <title>WGS of actinomycetes isolated from Thailand.</title>
        <authorList>
            <person name="Thawai C."/>
        </authorList>
    </citation>
    <scope>NUCLEOTIDE SEQUENCE [LARGE SCALE GENOMIC DNA]</scope>
    <source>
        <strain evidence="3 4">PRB2-1</strain>
    </source>
</reference>
<feature type="compositionally biased region" description="Basic and acidic residues" evidence="1">
    <location>
        <begin position="345"/>
        <end position="355"/>
    </location>
</feature>
<evidence type="ECO:0000256" key="1">
    <source>
        <dbReference type="SAM" id="MobiDB-lite"/>
    </source>
</evidence>
<feature type="region of interest" description="Disordered" evidence="1">
    <location>
        <begin position="345"/>
        <end position="388"/>
    </location>
</feature>
<name>A0ABX0ZGZ7_9ACTN</name>
<protein>
    <recommendedName>
        <fullName evidence="2">DNA primase/polymerase bifunctional N-terminal domain-containing protein</fullName>
    </recommendedName>
</protein>
<dbReference type="SUPFAM" id="SSF56747">
    <property type="entry name" value="Prim-pol domain"/>
    <property type="match status" value="1"/>
</dbReference>
<feature type="domain" description="DNA primase/polymerase bifunctional N-terminal" evidence="2">
    <location>
        <begin position="22"/>
        <end position="210"/>
    </location>
</feature>
<comment type="caution">
    <text evidence="3">The sequence shown here is derived from an EMBL/GenBank/DDBJ whole genome shotgun (WGS) entry which is preliminary data.</text>
</comment>
<dbReference type="RefSeq" id="WP_167981132.1">
    <property type="nucleotide sequence ID" value="NZ_JAATEJ010000001.1"/>
</dbReference>
<organism evidence="3 4">
    <name type="scientific">Actinacidiphila epipremni</name>
    <dbReference type="NCBI Taxonomy" id="2053013"/>
    <lineage>
        <taxon>Bacteria</taxon>
        <taxon>Bacillati</taxon>
        <taxon>Actinomycetota</taxon>
        <taxon>Actinomycetes</taxon>
        <taxon>Kitasatosporales</taxon>
        <taxon>Streptomycetaceae</taxon>
        <taxon>Actinacidiphila</taxon>
    </lineage>
</organism>
<proteinExistence type="predicted"/>
<dbReference type="EMBL" id="JAATEJ010000001">
    <property type="protein sequence ID" value="NJP42300.1"/>
    <property type="molecule type" value="Genomic_DNA"/>
</dbReference>
<evidence type="ECO:0000313" key="4">
    <source>
        <dbReference type="Proteomes" id="UP000734511"/>
    </source>
</evidence>
<evidence type="ECO:0000313" key="3">
    <source>
        <dbReference type="EMBL" id="NJP42300.1"/>
    </source>
</evidence>